<keyword evidence="7" id="KW-0732">Signal</keyword>
<evidence type="ECO:0000313" key="9">
    <source>
        <dbReference type="EMBL" id="QBZ82634.1"/>
    </source>
</evidence>
<feature type="signal peptide" evidence="7">
    <location>
        <begin position="1"/>
        <end position="22"/>
    </location>
</feature>
<reference evidence="9 10" key="1">
    <citation type="submission" date="2018-08" db="EMBL/GenBank/DDBJ databases">
        <title>Horizontal acquisition of hydrogen conversion ability and other habitat adaptations in Hydrogenovibrio crunogenus strains.</title>
        <authorList>
            <person name="Gonnella G."/>
            <person name="Adam N."/>
            <person name="Perner M."/>
        </authorList>
    </citation>
    <scope>NUCLEOTIDE SEQUENCE [LARGE SCALE GENOMIC DNA]</scope>
    <source>
        <strain evidence="9 10">SP-41</strain>
    </source>
</reference>
<dbReference type="GO" id="GO:0009055">
    <property type="term" value="F:electron transfer activity"/>
    <property type="evidence" value="ECO:0007669"/>
    <property type="project" value="InterPro"/>
</dbReference>
<dbReference type="EMBL" id="CP032096">
    <property type="protein sequence ID" value="QBZ82634.1"/>
    <property type="molecule type" value="Genomic_DNA"/>
</dbReference>
<dbReference type="InterPro" id="IPR009056">
    <property type="entry name" value="Cyt_c-like_dom"/>
</dbReference>
<dbReference type="InterPro" id="IPR050597">
    <property type="entry name" value="Cytochrome_c_Oxidase_Subunit"/>
</dbReference>
<dbReference type="Pfam" id="PF00034">
    <property type="entry name" value="Cytochrom_C"/>
    <property type="match status" value="1"/>
</dbReference>
<keyword evidence="3 6" id="KW-0479">Metal-binding</keyword>
<dbReference type="AlphaFoldDB" id="A0A4V1C8P6"/>
<evidence type="ECO:0000256" key="3">
    <source>
        <dbReference type="ARBA" id="ARBA00022723"/>
    </source>
</evidence>
<feature type="chain" id="PRO_5020822557" evidence="7">
    <location>
        <begin position="23"/>
        <end position="102"/>
    </location>
</feature>
<dbReference type="Gene3D" id="1.10.760.10">
    <property type="entry name" value="Cytochrome c-like domain"/>
    <property type="match status" value="1"/>
</dbReference>
<dbReference type="SUPFAM" id="SSF46626">
    <property type="entry name" value="Cytochrome c"/>
    <property type="match status" value="1"/>
</dbReference>
<gene>
    <name evidence="9" type="ORF">GHNINEIG_00666</name>
</gene>
<dbReference type="PROSITE" id="PS51007">
    <property type="entry name" value="CYTC"/>
    <property type="match status" value="1"/>
</dbReference>
<dbReference type="GO" id="GO:0005506">
    <property type="term" value="F:iron ion binding"/>
    <property type="evidence" value="ECO:0007669"/>
    <property type="project" value="InterPro"/>
</dbReference>
<dbReference type="PANTHER" id="PTHR33751">
    <property type="entry name" value="CBB3-TYPE CYTOCHROME C OXIDASE SUBUNIT FIXP"/>
    <property type="match status" value="1"/>
</dbReference>
<keyword evidence="5 6" id="KW-0408">Iron</keyword>
<dbReference type="RefSeq" id="WP_135795327.1">
    <property type="nucleotide sequence ID" value="NZ_CP032096.1"/>
</dbReference>
<dbReference type="PRINTS" id="PR00605">
    <property type="entry name" value="CYTCHROMECIC"/>
</dbReference>
<dbReference type="InterPro" id="IPR008168">
    <property type="entry name" value="Cyt_C_IC"/>
</dbReference>
<evidence type="ECO:0000256" key="4">
    <source>
        <dbReference type="ARBA" id="ARBA00022982"/>
    </source>
</evidence>
<evidence type="ECO:0000256" key="2">
    <source>
        <dbReference type="ARBA" id="ARBA00022617"/>
    </source>
</evidence>
<keyword evidence="2 6" id="KW-0349">Heme</keyword>
<accession>A0A4V1C8P6</accession>
<evidence type="ECO:0000256" key="6">
    <source>
        <dbReference type="PROSITE-ProRule" id="PRU00433"/>
    </source>
</evidence>
<dbReference type="PANTHER" id="PTHR33751:SF9">
    <property type="entry name" value="CYTOCHROME C4"/>
    <property type="match status" value="1"/>
</dbReference>
<evidence type="ECO:0000256" key="1">
    <source>
        <dbReference type="ARBA" id="ARBA00022448"/>
    </source>
</evidence>
<feature type="domain" description="Cytochrome c" evidence="8">
    <location>
        <begin position="24"/>
        <end position="102"/>
    </location>
</feature>
<keyword evidence="4" id="KW-0249">Electron transport</keyword>
<dbReference type="Proteomes" id="UP000296201">
    <property type="component" value="Chromosome"/>
</dbReference>
<sequence precursor="true">MKKLLLALSATSLITFGAAANAGGNATAGQSAYSTCVGCHGAAGEGGVGPKLAGQSAADIKAKLHKYKAGEQVGPMTSMMAPMAAGLSDADIENIAAYVATL</sequence>
<evidence type="ECO:0000259" key="8">
    <source>
        <dbReference type="PROSITE" id="PS51007"/>
    </source>
</evidence>
<dbReference type="GO" id="GO:0020037">
    <property type="term" value="F:heme binding"/>
    <property type="evidence" value="ECO:0007669"/>
    <property type="project" value="InterPro"/>
</dbReference>
<evidence type="ECO:0000256" key="7">
    <source>
        <dbReference type="SAM" id="SignalP"/>
    </source>
</evidence>
<dbReference type="InterPro" id="IPR036909">
    <property type="entry name" value="Cyt_c-like_dom_sf"/>
</dbReference>
<dbReference type="OrthoDB" id="9796421at2"/>
<proteinExistence type="predicted"/>
<evidence type="ECO:0000256" key="5">
    <source>
        <dbReference type="ARBA" id="ARBA00023004"/>
    </source>
</evidence>
<organism evidence="9 10">
    <name type="scientific">Hydrogenovibrio crunogenus</name>
    <dbReference type="NCBI Taxonomy" id="39765"/>
    <lineage>
        <taxon>Bacteria</taxon>
        <taxon>Pseudomonadati</taxon>
        <taxon>Pseudomonadota</taxon>
        <taxon>Gammaproteobacteria</taxon>
        <taxon>Thiotrichales</taxon>
        <taxon>Piscirickettsiaceae</taxon>
        <taxon>Hydrogenovibrio</taxon>
    </lineage>
</organism>
<keyword evidence="10" id="KW-1185">Reference proteome</keyword>
<keyword evidence="1" id="KW-0813">Transport</keyword>
<protein>
    <submittedName>
        <fullName evidence="9">Cytochrome c-554(547)</fullName>
    </submittedName>
</protein>
<name>A0A4V1C8P6_9GAMM</name>
<evidence type="ECO:0000313" key="10">
    <source>
        <dbReference type="Proteomes" id="UP000296201"/>
    </source>
</evidence>